<gene>
    <name evidence="1" type="ORF">ACFS7Z_24700</name>
</gene>
<proteinExistence type="predicted"/>
<sequence length="136" mass="15645">MILYENGFIKLDYDTSTCILCATCPDIQEYVLLQIHKAFTTIKETIANHDIKKLILDCRNTTIGVSEEDYAMVIFQFVYDLNSTPLQQFARILTTDAAKESKLRGYAREMGAEIKPEFAYKNFLTKAEAEAWLKEK</sequence>
<organism evidence="1 2">
    <name type="scientific">Pontibacter toksunensis</name>
    <dbReference type="NCBI Taxonomy" id="1332631"/>
    <lineage>
        <taxon>Bacteria</taxon>
        <taxon>Pseudomonadati</taxon>
        <taxon>Bacteroidota</taxon>
        <taxon>Cytophagia</taxon>
        <taxon>Cytophagales</taxon>
        <taxon>Hymenobacteraceae</taxon>
        <taxon>Pontibacter</taxon>
    </lineage>
</organism>
<name>A0ABW6C1K7_9BACT</name>
<accession>A0ABW6C1K7</accession>
<keyword evidence="2" id="KW-1185">Reference proteome</keyword>
<evidence type="ECO:0000313" key="1">
    <source>
        <dbReference type="EMBL" id="MFD3003580.1"/>
    </source>
</evidence>
<dbReference type="RefSeq" id="WP_377491258.1">
    <property type="nucleotide sequence ID" value="NZ_JBHUOX010000034.1"/>
</dbReference>
<reference evidence="2" key="1">
    <citation type="journal article" date="2019" name="Int. J. Syst. Evol. Microbiol.">
        <title>The Global Catalogue of Microorganisms (GCM) 10K type strain sequencing project: providing services to taxonomists for standard genome sequencing and annotation.</title>
        <authorList>
            <consortium name="The Broad Institute Genomics Platform"/>
            <consortium name="The Broad Institute Genome Sequencing Center for Infectious Disease"/>
            <person name="Wu L."/>
            <person name="Ma J."/>
        </authorList>
    </citation>
    <scope>NUCLEOTIDE SEQUENCE [LARGE SCALE GENOMIC DNA]</scope>
    <source>
        <strain evidence="2">KCTC 23984</strain>
    </source>
</reference>
<comment type="caution">
    <text evidence="1">The sequence shown here is derived from an EMBL/GenBank/DDBJ whole genome shotgun (WGS) entry which is preliminary data.</text>
</comment>
<evidence type="ECO:0008006" key="3">
    <source>
        <dbReference type="Google" id="ProtNLM"/>
    </source>
</evidence>
<dbReference type="Proteomes" id="UP001597641">
    <property type="component" value="Unassembled WGS sequence"/>
</dbReference>
<evidence type="ECO:0000313" key="2">
    <source>
        <dbReference type="Proteomes" id="UP001597641"/>
    </source>
</evidence>
<protein>
    <recommendedName>
        <fullName evidence="3">SpoIIAA-like</fullName>
    </recommendedName>
</protein>
<dbReference type="EMBL" id="JBHUOX010000034">
    <property type="protein sequence ID" value="MFD3003580.1"/>
    <property type="molecule type" value="Genomic_DNA"/>
</dbReference>